<evidence type="ECO:0000313" key="2">
    <source>
        <dbReference type="EMBL" id="HIQ90740.1"/>
    </source>
</evidence>
<evidence type="ECO:0000256" key="1">
    <source>
        <dbReference type="SAM" id="Phobius"/>
    </source>
</evidence>
<gene>
    <name evidence="2" type="ORF">IAB27_03830</name>
</gene>
<protein>
    <submittedName>
        <fullName evidence="2">Uncharacterized protein</fullName>
    </submittedName>
</protein>
<name>A0A9D0ZR68_9FIRM</name>
<accession>A0A9D0ZR68</accession>
<dbReference type="Proteomes" id="UP000886786">
    <property type="component" value="Unassembled WGS sequence"/>
</dbReference>
<proteinExistence type="predicted"/>
<organism evidence="2 3">
    <name type="scientific">Candidatus Coprosoma intestinipullorum</name>
    <dbReference type="NCBI Taxonomy" id="2840752"/>
    <lineage>
        <taxon>Bacteria</taxon>
        <taxon>Bacillati</taxon>
        <taxon>Bacillota</taxon>
        <taxon>Bacillota incertae sedis</taxon>
        <taxon>Candidatus Coprosoma</taxon>
    </lineage>
</organism>
<feature type="transmembrane region" description="Helical" evidence="1">
    <location>
        <begin position="12"/>
        <end position="30"/>
    </location>
</feature>
<comment type="caution">
    <text evidence="2">The sequence shown here is derived from an EMBL/GenBank/DDBJ whole genome shotgun (WGS) entry which is preliminary data.</text>
</comment>
<keyword evidence="1" id="KW-0472">Membrane</keyword>
<evidence type="ECO:0000313" key="3">
    <source>
        <dbReference type="Proteomes" id="UP000886786"/>
    </source>
</evidence>
<reference evidence="2" key="2">
    <citation type="journal article" date="2021" name="PeerJ">
        <title>Extensive microbial diversity within the chicken gut microbiome revealed by metagenomics and culture.</title>
        <authorList>
            <person name="Gilroy R."/>
            <person name="Ravi A."/>
            <person name="Getino M."/>
            <person name="Pursley I."/>
            <person name="Horton D.L."/>
            <person name="Alikhan N.F."/>
            <person name="Baker D."/>
            <person name="Gharbi K."/>
            <person name="Hall N."/>
            <person name="Watson M."/>
            <person name="Adriaenssens E.M."/>
            <person name="Foster-Nyarko E."/>
            <person name="Jarju S."/>
            <person name="Secka A."/>
            <person name="Antonio M."/>
            <person name="Oren A."/>
            <person name="Chaudhuri R.R."/>
            <person name="La Ragione R."/>
            <person name="Hildebrand F."/>
            <person name="Pallen M.J."/>
        </authorList>
    </citation>
    <scope>NUCLEOTIDE SEQUENCE</scope>
    <source>
        <strain evidence="2">CHK147-3167</strain>
    </source>
</reference>
<dbReference type="EMBL" id="DVFV01000069">
    <property type="protein sequence ID" value="HIQ90740.1"/>
    <property type="molecule type" value="Genomic_DNA"/>
</dbReference>
<keyword evidence="1" id="KW-1133">Transmembrane helix</keyword>
<reference evidence="2" key="1">
    <citation type="submission" date="2020-10" db="EMBL/GenBank/DDBJ databases">
        <authorList>
            <person name="Gilroy R."/>
        </authorList>
    </citation>
    <scope>NUCLEOTIDE SEQUENCE</scope>
    <source>
        <strain evidence="2">CHK147-3167</strain>
    </source>
</reference>
<dbReference type="AlphaFoldDB" id="A0A9D0ZR68"/>
<sequence length="51" mass="5727">MDKAIRWLSNYWAYIALIIMVLGAAYLGALDEKKTAELGIQNGQTINELNK</sequence>
<keyword evidence="1" id="KW-0812">Transmembrane</keyword>